<dbReference type="Proteomes" id="UP001615550">
    <property type="component" value="Unassembled WGS sequence"/>
</dbReference>
<dbReference type="EMBL" id="JBGORX010000001">
    <property type="protein sequence ID" value="MFJ1268016.1"/>
    <property type="molecule type" value="Genomic_DNA"/>
</dbReference>
<dbReference type="RefSeq" id="WP_400186840.1">
    <property type="nucleotide sequence ID" value="NZ_JBGORX010000001.1"/>
</dbReference>
<feature type="coiled-coil region" evidence="1">
    <location>
        <begin position="10"/>
        <end position="129"/>
    </location>
</feature>
<evidence type="ECO:0008006" key="4">
    <source>
        <dbReference type="Google" id="ProtNLM"/>
    </source>
</evidence>
<keyword evidence="3" id="KW-1185">Reference proteome</keyword>
<evidence type="ECO:0000313" key="3">
    <source>
        <dbReference type="Proteomes" id="UP001615550"/>
    </source>
</evidence>
<evidence type="ECO:0000256" key="1">
    <source>
        <dbReference type="SAM" id="Coils"/>
    </source>
</evidence>
<dbReference type="InterPro" id="IPR053716">
    <property type="entry name" value="Flag_assembly_chemotaxis_eff"/>
</dbReference>
<evidence type="ECO:0000313" key="2">
    <source>
        <dbReference type="EMBL" id="MFJ1268016.1"/>
    </source>
</evidence>
<name>A0ABW8D856_9GAMM</name>
<keyword evidence="1" id="KW-0175">Coiled coil</keyword>
<comment type="caution">
    <text evidence="2">The sequence shown here is derived from an EMBL/GenBank/DDBJ whole genome shotgun (WGS) entry which is preliminary data.</text>
</comment>
<reference evidence="2 3" key="1">
    <citation type="submission" date="2024-08" db="EMBL/GenBank/DDBJ databases">
        <title>Draft Genome Sequence of Legionella lytica strain DSB2004, Isolated From a Fire Sprinkler System.</title>
        <authorList>
            <person name="Everhart A.D."/>
            <person name="Kidane D.T."/>
            <person name="Farone A.L."/>
            <person name="Farone M.B."/>
        </authorList>
    </citation>
    <scope>NUCLEOTIDE SEQUENCE [LARGE SCALE GENOMIC DNA]</scope>
    <source>
        <strain evidence="2 3">DSB2004</strain>
    </source>
</reference>
<proteinExistence type="predicted"/>
<gene>
    <name evidence="2" type="ORF">ACD661_05565</name>
</gene>
<protein>
    <recommendedName>
        <fullName evidence="4">Flagellar FliJ protein</fullName>
    </recommendedName>
</protein>
<organism evidence="2 3">
    <name type="scientific">Legionella lytica</name>
    <dbReference type="NCBI Taxonomy" id="96232"/>
    <lineage>
        <taxon>Bacteria</taxon>
        <taxon>Pseudomonadati</taxon>
        <taxon>Pseudomonadota</taxon>
        <taxon>Gammaproteobacteria</taxon>
        <taxon>Legionellales</taxon>
        <taxon>Legionellaceae</taxon>
        <taxon>Legionella</taxon>
    </lineage>
</organism>
<dbReference type="Gene3D" id="1.10.287.1700">
    <property type="match status" value="1"/>
</dbReference>
<accession>A0ABW8D856</accession>
<sequence length="136" mass="16272">MMNKSLSALMTKLNWQLNALNLQLHEIQDQLQQVRQEMEALDEQIQQAGVTSLIINPDFEINRLNFITQQQEQKEELNMTLKQHQDTEHAVQEKMQRIKTELRMLEKYLEREQAELQEQQKKAENNALDEWVIQRS</sequence>